<evidence type="ECO:0000313" key="5">
    <source>
        <dbReference type="Proteomes" id="UP000663868"/>
    </source>
</evidence>
<dbReference type="EMBL" id="CAJOBB010015852">
    <property type="protein sequence ID" value="CAF4321586.1"/>
    <property type="molecule type" value="Genomic_DNA"/>
</dbReference>
<sequence length="187" mass="20939">MMLSFLNHFGFTLIVLIITVILLNFSLSIDSELSNDANKIRKKRQINKLSETSSSNLSTASECSYKSLDVTCLSDAFYRTFDGVCNNILNPWWGTTNIPFRRLMRANYADGVFSPRNVSKTGDSLPSPRVISNTCSNEIVNTTERSINSFFTTVAQFIDHDLTSAANGRDDIGEQIHCDCEDTENPF</sequence>
<proteinExistence type="predicted"/>
<dbReference type="AlphaFoldDB" id="A0A820J849"/>
<dbReference type="Gene3D" id="1.10.640.10">
    <property type="entry name" value="Haem peroxidase domain superfamily, animal type"/>
    <property type="match status" value="1"/>
</dbReference>
<reference evidence="4" key="1">
    <citation type="submission" date="2021-02" db="EMBL/GenBank/DDBJ databases">
        <authorList>
            <person name="Nowell W R."/>
        </authorList>
    </citation>
    <scope>NUCLEOTIDE SEQUENCE</scope>
</reference>
<dbReference type="PANTHER" id="PTHR11475:SF4">
    <property type="entry name" value="CHORION PEROXIDASE"/>
    <property type="match status" value="1"/>
</dbReference>
<comment type="subcellular location">
    <subcellularLocation>
        <location evidence="1">Secreted</location>
    </subcellularLocation>
</comment>
<evidence type="ECO:0000313" key="4">
    <source>
        <dbReference type="EMBL" id="CAF4321586.1"/>
    </source>
</evidence>
<dbReference type="GO" id="GO:0020037">
    <property type="term" value="F:heme binding"/>
    <property type="evidence" value="ECO:0007669"/>
    <property type="project" value="InterPro"/>
</dbReference>
<accession>A0A820J849</accession>
<dbReference type="GO" id="GO:0006979">
    <property type="term" value="P:response to oxidative stress"/>
    <property type="evidence" value="ECO:0007669"/>
    <property type="project" value="InterPro"/>
</dbReference>
<organism evidence="4 5">
    <name type="scientific">Adineta steineri</name>
    <dbReference type="NCBI Taxonomy" id="433720"/>
    <lineage>
        <taxon>Eukaryota</taxon>
        <taxon>Metazoa</taxon>
        <taxon>Spiralia</taxon>
        <taxon>Gnathifera</taxon>
        <taxon>Rotifera</taxon>
        <taxon>Eurotatoria</taxon>
        <taxon>Bdelloidea</taxon>
        <taxon>Adinetida</taxon>
        <taxon>Adinetidae</taxon>
        <taxon>Adineta</taxon>
    </lineage>
</organism>
<dbReference type="Pfam" id="PF03098">
    <property type="entry name" value="An_peroxidase"/>
    <property type="match status" value="1"/>
</dbReference>
<dbReference type="InterPro" id="IPR019791">
    <property type="entry name" value="Haem_peroxidase_animal"/>
</dbReference>
<keyword evidence="3" id="KW-0325">Glycoprotein</keyword>
<dbReference type="InterPro" id="IPR010255">
    <property type="entry name" value="Haem_peroxidase_sf"/>
</dbReference>
<evidence type="ECO:0000256" key="2">
    <source>
        <dbReference type="ARBA" id="ARBA00022525"/>
    </source>
</evidence>
<name>A0A820J849_9BILA</name>
<dbReference type="InterPro" id="IPR037120">
    <property type="entry name" value="Haem_peroxidase_sf_animal"/>
</dbReference>
<comment type="caution">
    <text evidence="4">The sequence shown here is derived from an EMBL/GenBank/DDBJ whole genome shotgun (WGS) entry which is preliminary data.</text>
</comment>
<protein>
    <submittedName>
        <fullName evidence="4">Uncharacterized protein</fullName>
    </submittedName>
</protein>
<feature type="non-terminal residue" evidence="4">
    <location>
        <position position="1"/>
    </location>
</feature>
<dbReference type="GO" id="GO:0004601">
    <property type="term" value="F:peroxidase activity"/>
    <property type="evidence" value="ECO:0007669"/>
    <property type="project" value="InterPro"/>
</dbReference>
<gene>
    <name evidence="4" type="ORF">KXQ929_LOCUS46656</name>
</gene>
<keyword evidence="2" id="KW-0964">Secreted</keyword>
<evidence type="ECO:0000256" key="1">
    <source>
        <dbReference type="ARBA" id="ARBA00004613"/>
    </source>
</evidence>
<dbReference type="GO" id="GO:0005576">
    <property type="term" value="C:extracellular region"/>
    <property type="evidence" value="ECO:0007669"/>
    <property type="project" value="UniProtKB-SubCell"/>
</dbReference>
<dbReference type="PANTHER" id="PTHR11475">
    <property type="entry name" value="OXIDASE/PEROXIDASE"/>
    <property type="match status" value="1"/>
</dbReference>
<evidence type="ECO:0000256" key="3">
    <source>
        <dbReference type="ARBA" id="ARBA00023180"/>
    </source>
</evidence>
<dbReference type="SUPFAM" id="SSF48113">
    <property type="entry name" value="Heme-dependent peroxidases"/>
    <property type="match status" value="1"/>
</dbReference>
<dbReference type="PROSITE" id="PS50292">
    <property type="entry name" value="PEROXIDASE_3"/>
    <property type="match status" value="1"/>
</dbReference>
<dbReference type="Proteomes" id="UP000663868">
    <property type="component" value="Unassembled WGS sequence"/>
</dbReference>